<evidence type="ECO:0000256" key="5">
    <source>
        <dbReference type="ARBA" id="ARBA00023002"/>
    </source>
</evidence>
<name>A0ABY5HEG0_9GAMM</name>
<accession>A0ABY5HEG0</accession>
<evidence type="ECO:0000313" key="8">
    <source>
        <dbReference type="Proteomes" id="UP001058461"/>
    </source>
</evidence>
<dbReference type="RefSeq" id="WP_255852555.1">
    <property type="nucleotide sequence ID" value="NZ_CP073347.1"/>
</dbReference>
<evidence type="ECO:0000313" key="7">
    <source>
        <dbReference type="EMBL" id="UTW10509.1"/>
    </source>
</evidence>
<keyword evidence="2" id="KW-0285">Flavoprotein</keyword>
<gene>
    <name evidence="7" type="ORF">KDW95_14545</name>
</gene>
<protein>
    <submittedName>
        <fullName evidence="7">NADH:flavin oxidoreductase/NADH oxidase</fullName>
    </submittedName>
</protein>
<keyword evidence="8" id="KW-1185">Reference proteome</keyword>
<dbReference type="CDD" id="cd02932">
    <property type="entry name" value="OYE_YqiM_FMN"/>
    <property type="match status" value="1"/>
</dbReference>
<evidence type="ECO:0000256" key="1">
    <source>
        <dbReference type="ARBA" id="ARBA00001917"/>
    </source>
</evidence>
<dbReference type="Proteomes" id="UP001058461">
    <property type="component" value="Chromosome"/>
</dbReference>
<evidence type="ECO:0000256" key="2">
    <source>
        <dbReference type="ARBA" id="ARBA00022630"/>
    </source>
</evidence>
<keyword evidence="3" id="KW-0288">FMN</keyword>
<reference evidence="7" key="1">
    <citation type="submission" date="2021-04" db="EMBL/GenBank/DDBJ databases">
        <title>Oceanospirillales bacteria with DddD are important DMSP degraders in coastal seawater.</title>
        <authorList>
            <person name="Liu J."/>
        </authorList>
    </citation>
    <scope>NUCLEOTIDE SEQUENCE</scope>
    <source>
        <strain evidence="7">D13-1</strain>
    </source>
</reference>
<evidence type="ECO:0000256" key="4">
    <source>
        <dbReference type="ARBA" id="ARBA00022857"/>
    </source>
</evidence>
<keyword evidence="4" id="KW-0521">NADP</keyword>
<dbReference type="Pfam" id="PF00724">
    <property type="entry name" value="Oxidored_FMN"/>
    <property type="match status" value="1"/>
</dbReference>
<sequence>MNSIKELIVSKLFSPLKIKDVTFRNRIGVSSMCQYSSIEGVATDWHLVHLGSRAVGGAGLIMAEATAVTAQGRITPGCAGIWNDDQVEALIPITAFMERHGAVPGVQIAHAGRKGSAARPWDGGQHLEDSEGGYETLAPGDEPFDRDGLRLWKTPKMMTLSDIEQTQDAFVAAARRSVAAGYKLLEIHAAHGYLLHSFFTPIANNRTDQYGGCFENRARMLLETTCKVREVWPENLPLAVRLSAADWDEQGLSIHDNVQMARWLKELGVDIVDCSAGGASPASRSSIGNRNADQIGLAASIREGADIMTMAVGTISDPGQAENIIASGQADIALIGREMLRDPYWPFHAAQSLGVDTRAIMPVQNAFFVG</sequence>
<organism evidence="7 8">
    <name type="scientific">Marinobacterium rhizophilum</name>
    <dbReference type="NCBI Taxonomy" id="420402"/>
    <lineage>
        <taxon>Bacteria</taxon>
        <taxon>Pseudomonadati</taxon>
        <taxon>Pseudomonadota</taxon>
        <taxon>Gammaproteobacteria</taxon>
        <taxon>Oceanospirillales</taxon>
        <taxon>Oceanospirillaceae</taxon>
        <taxon>Marinobacterium</taxon>
    </lineage>
</organism>
<dbReference type="EMBL" id="CP073347">
    <property type="protein sequence ID" value="UTW10509.1"/>
    <property type="molecule type" value="Genomic_DNA"/>
</dbReference>
<dbReference type="InterPro" id="IPR001155">
    <property type="entry name" value="OxRdtase_FMN_N"/>
</dbReference>
<comment type="cofactor">
    <cofactor evidence="1">
        <name>FMN</name>
        <dbReference type="ChEBI" id="CHEBI:58210"/>
    </cofactor>
</comment>
<dbReference type="PANTHER" id="PTHR43303">
    <property type="entry name" value="NADPH DEHYDROGENASE C23G7.10C-RELATED"/>
    <property type="match status" value="1"/>
</dbReference>
<feature type="domain" description="NADH:flavin oxidoreductase/NADH oxidase N-terminal" evidence="6">
    <location>
        <begin position="11"/>
        <end position="353"/>
    </location>
</feature>
<evidence type="ECO:0000259" key="6">
    <source>
        <dbReference type="Pfam" id="PF00724"/>
    </source>
</evidence>
<evidence type="ECO:0000256" key="3">
    <source>
        <dbReference type="ARBA" id="ARBA00022643"/>
    </source>
</evidence>
<dbReference type="PANTHER" id="PTHR43303:SF4">
    <property type="entry name" value="NADPH DEHYDROGENASE C23G7.10C-RELATED"/>
    <property type="match status" value="1"/>
</dbReference>
<dbReference type="Gene3D" id="3.20.20.70">
    <property type="entry name" value="Aldolase class I"/>
    <property type="match status" value="1"/>
</dbReference>
<dbReference type="InterPro" id="IPR044152">
    <property type="entry name" value="YqjM-like"/>
</dbReference>
<dbReference type="SUPFAM" id="SSF51395">
    <property type="entry name" value="FMN-linked oxidoreductases"/>
    <property type="match status" value="1"/>
</dbReference>
<dbReference type="InterPro" id="IPR013785">
    <property type="entry name" value="Aldolase_TIM"/>
</dbReference>
<keyword evidence="5" id="KW-0560">Oxidoreductase</keyword>
<proteinExistence type="predicted"/>